<dbReference type="AlphaFoldDB" id="A0A431UE37"/>
<dbReference type="EMBL" id="RXNR01000088">
    <property type="protein sequence ID" value="RTQ87787.1"/>
    <property type="molecule type" value="Genomic_DNA"/>
</dbReference>
<sequence length="124" mass="13962">MKKILVSVILVLMILSACNSSTLSFSEIENVPNNVQEKINSDLNLQLINDGEKGKYIIFHSRGDIERTDVKTEGDKVTINFDVSNSQDDVEKQYTYYLTTDPELDVITVLVNGEEMPFEVVTSL</sequence>
<proteinExistence type="predicted"/>
<protein>
    <submittedName>
        <fullName evidence="2">Peptidylprolyl isomerase</fullName>
    </submittedName>
</protein>
<keyword evidence="1" id="KW-0732">Signal</keyword>
<evidence type="ECO:0000313" key="3">
    <source>
        <dbReference type="Proteomes" id="UP000276349"/>
    </source>
</evidence>
<dbReference type="OrthoDB" id="2452916at2"/>
<organism evidence="2 3">
    <name type="scientific">Lysinibacillus telephonicus</name>
    <dbReference type="NCBI Taxonomy" id="1714840"/>
    <lineage>
        <taxon>Bacteria</taxon>
        <taxon>Bacillati</taxon>
        <taxon>Bacillota</taxon>
        <taxon>Bacilli</taxon>
        <taxon>Bacillales</taxon>
        <taxon>Bacillaceae</taxon>
        <taxon>Lysinibacillus</taxon>
    </lineage>
</organism>
<dbReference type="PROSITE" id="PS51257">
    <property type="entry name" value="PROKAR_LIPOPROTEIN"/>
    <property type="match status" value="1"/>
</dbReference>
<keyword evidence="3" id="KW-1185">Reference proteome</keyword>
<evidence type="ECO:0000256" key="1">
    <source>
        <dbReference type="SAM" id="SignalP"/>
    </source>
</evidence>
<accession>A0A431UE37</accession>
<feature type="chain" id="PRO_5038634515" evidence="1">
    <location>
        <begin position="20"/>
        <end position="124"/>
    </location>
</feature>
<keyword evidence="2" id="KW-0413">Isomerase</keyword>
<dbReference type="Proteomes" id="UP000276349">
    <property type="component" value="Unassembled WGS sequence"/>
</dbReference>
<dbReference type="RefSeq" id="WP_126296056.1">
    <property type="nucleotide sequence ID" value="NZ_CP155468.1"/>
</dbReference>
<feature type="signal peptide" evidence="1">
    <location>
        <begin position="1"/>
        <end position="19"/>
    </location>
</feature>
<name>A0A431UE37_9BACI</name>
<evidence type="ECO:0000313" key="2">
    <source>
        <dbReference type="EMBL" id="RTQ87787.1"/>
    </source>
</evidence>
<dbReference type="GO" id="GO:0016853">
    <property type="term" value="F:isomerase activity"/>
    <property type="evidence" value="ECO:0007669"/>
    <property type="project" value="UniProtKB-KW"/>
</dbReference>
<reference evidence="2 3" key="1">
    <citation type="submission" date="2018-12" db="EMBL/GenBank/DDBJ databases">
        <authorList>
            <person name="Yu L."/>
        </authorList>
    </citation>
    <scope>NUCLEOTIDE SEQUENCE [LARGE SCALE GENOMIC DNA]</scope>
    <source>
        <strain evidence="2 3">S5H2222</strain>
    </source>
</reference>
<comment type="caution">
    <text evidence="2">The sequence shown here is derived from an EMBL/GenBank/DDBJ whole genome shotgun (WGS) entry which is preliminary data.</text>
</comment>
<gene>
    <name evidence="2" type="ORF">EKG35_18645</name>
</gene>